<comment type="caution">
    <text evidence="5">The sequence shown here is derived from an EMBL/GenBank/DDBJ whole genome shotgun (WGS) entry which is preliminary data.</text>
</comment>
<dbReference type="OrthoDB" id="10266508at2759"/>
<dbReference type="Proteomes" id="UP000559256">
    <property type="component" value="Unassembled WGS sequence"/>
</dbReference>
<dbReference type="SUPFAM" id="SSF52172">
    <property type="entry name" value="CheY-like"/>
    <property type="match status" value="1"/>
</dbReference>
<organism evidence="5 6">
    <name type="scientific">Tetrapyrgos nigripes</name>
    <dbReference type="NCBI Taxonomy" id="182062"/>
    <lineage>
        <taxon>Eukaryota</taxon>
        <taxon>Fungi</taxon>
        <taxon>Dikarya</taxon>
        <taxon>Basidiomycota</taxon>
        <taxon>Agaricomycotina</taxon>
        <taxon>Agaricomycetes</taxon>
        <taxon>Agaricomycetidae</taxon>
        <taxon>Agaricales</taxon>
        <taxon>Marasmiineae</taxon>
        <taxon>Marasmiaceae</taxon>
        <taxon>Tetrapyrgos</taxon>
    </lineage>
</organism>
<accession>A0A8H5CGX7</accession>
<feature type="domain" description="Response regulatory" evidence="4">
    <location>
        <begin position="342"/>
        <end position="468"/>
    </location>
</feature>
<dbReference type="Pfam" id="PF00072">
    <property type="entry name" value="Response_reg"/>
    <property type="match status" value="1"/>
</dbReference>
<feature type="modified residue" description="4-aspartylphosphate" evidence="3">
    <location>
        <position position="397"/>
    </location>
</feature>
<dbReference type="AlphaFoldDB" id="A0A8H5CGX7"/>
<dbReference type="SMART" id="SM00448">
    <property type="entry name" value="REC"/>
    <property type="match status" value="1"/>
</dbReference>
<evidence type="ECO:0000256" key="2">
    <source>
        <dbReference type="ARBA" id="ARBA00023012"/>
    </source>
</evidence>
<keyword evidence="1 3" id="KW-0597">Phosphoprotein</keyword>
<dbReference type="Gene3D" id="3.40.50.2300">
    <property type="match status" value="1"/>
</dbReference>
<proteinExistence type="predicted"/>
<reference evidence="5 6" key="1">
    <citation type="journal article" date="2020" name="ISME J.">
        <title>Uncovering the hidden diversity of litter-decomposition mechanisms in mushroom-forming fungi.</title>
        <authorList>
            <person name="Floudas D."/>
            <person name="Bentzer J."/>
            <person name="Ahren D."/>
            <person name="Johansson T."/>
            <person name="Persson P."/>
            <person name="Tunlid A."/>
        </authorList>
    </citation>
    <scope>NUCLEOTIDE SEQUENCE [LARGE SCALE GENOMIC DNA]</scope>
    <source>
        <strain evidence="5 6">CBS 291.85</strain>
    </source>
</reference>
<evidence type="ECO:0000313" key="6">
    <source>
        <dbReference type="Proteomes" id="UP000559256"/>
    </source>
</evidence>
<dbReference type="EMBL" id="JAACJM010000162">
    <property type="protein sequence ID" value="KAF5341540.1"/>
    <property type="molecule type" value="Genomic_DNA"/>
</dbReference>
<dbReference type="PANTHER" id="PTHR45339">
    <property type="entry name" value="HYBRID SIGNAL TRANSDUCTION HISTIDINE KINASE J"/>
    <property type="match status" value="1"/>
</dbReference>
<dbReference type="GO" id="GO:0004673">
    <property type="term" value="F:protein histidine kinase activity"/>
    <property type="evidence" value="ECO:0007669"/>
    <property type="project" value="TreeGrafter"/>
</dbReference>
<dbReference type="CDD" id="cd17546">
    <property type="entry name" value="REC_hyHK_CKI1_RcsC-like"/>
    <property type="match status" value="1"/>
</dbReference>
<dbReference type="PROSITE" id="PS50110">
    <property type="entry name" value="RESPONSE_REGULATORY"/>
    <property type="match status" value="1"/>
</dbReference>
<dbReference type="PANTHER" id="PTHR45339:SF1">
    <property type="entry name" value="HYBRID SIGNAL TRANSDUCTION HISTIDINE KINASE J"/>
    <property type="match status" value="1"/>
</dbReference>
<gene>
    <name evidence="5" type="ORF">D9758_012554</name>
</gene>
<keyword evidence="2" id="KW-0902">Two-component regulatory system</keyword>
<protein>
    <recommendedName>
        <fullName evidence="4">Response regulatory domain-containing protein</fullName>
    </recommendedName>
</protein>
<evidence type="ECO:0000256" key="3">
    <source>
        <dbReference type="PROSITE-ProRule" id="PRU00169"/>
    </source>
</evidence>
<name>A0A8H5CGX7_9AGAR</name>
<evidence type="ECO:0000259" key="4">
    <source>
        <dbReference type="PROSITE" id="PS50110"/>
    </source>
</evidence>
<dbReference type="GO" id="GO:0071474">
    <property type="term" value="P:cellular hyperosmotic response"/>
    <property type="evidence" value="ECO:0007669"/>
    <property type="project" value="TreeGrafter"/>
</dbReference>
<dbReference type="InterPro" id="IPR011006">
    <property type="entry name" value="CheY-like_superfamily"/>
</dbReference>
<evidence type="ECO:0000256" key="1">
    <source>
        <dbReference type="ARBA" id="ARBA00022553"/>
    </source>
</evidence>
<keyword evidence="6" id="KW-1185">Reference proteome</keyword>
<evidence type="ECO:0000313" key="5">
    <source>
        <dbReference type="EMBL" id="KAF5341540.1"/>
    </source>
</evidence>
<dbReference type="GO" id="GO:0000160">
    <property type="term" value="P:phosphorelay signal transduction system"/>
    <property type="evidence" value="ECO:0007669"/>
    <property type="project" value="UniProtKB-KW"/>
</dbReference>
<dbReference type="InterPro" id="IPR001789">
    <property type="entry name" value="Sig_transdc_resp-reg_receiver"/>
</dbReference>
<sequence>MSAWLGPRPAIDYSLRQTIFRAFAYAISNRSTPILPSLDFNYKIHSDTPDRLFGNPTQLRTIIHVLVGDLIGRESAQREGKPNCVVLSCRLLEKDDEGILLQFCARKTGYGFGPEQLSLMMEYCQAEEEYPRGSDLAMALRPNLEPLCHMRREVLNLHGNIWVHSVPPQDTRFFFTMRSRVSAHGVESRSTPSLPVPYSNKTVLLLDSLRIQTGVADLIAQWGLKTIMLHDTDSLVDYDGVLKPDTIVASSIEEVQVRFYAVLTTVESQSSFQVTKLRTFEHFKWIPIVLLAPALLEPDTKWYIRNNVISHKYLTTSISPSDLCMALNEGLSTHIPRIPSYYILAVGDNVVNQRLMKKILEKFSHEIDIAENGREAVEMYTKRIEKGTKRYDLVMMDDIMPIISGFESIGLIRTYEKKNQLTPVPIIGLERSGFITSTRTDFLEAGANDLITKPIRRNDLIDAIDGLLSERNGGAKCRYESFY</sequence>